<dbReference type="PATRIC" id="fig|269796.9.peg.852"/>
<dbReference type="PANTHER" id="PTHR43124:SF10">
    <property type="entry name" value="PURINE EFFLUX PUMP PBUE"/>
    <property type="match status" value="1"/>
</dbReference>
<feature type="transmembrane region" description="Helical" evidence="7">
    <location>
        <begin position="137"/>
        <end position="156"/>
    </location>
</feature>
<evidence type="ECO:0000256" key="7">
    <source>
        <dbReference type="SAM" id="Phobius"/>
    </source>
</evidence>
<evidence type="ECO:0000256" key="1">
    <source>
        <dbReference type="ARBA" id="ARBA00004651"/>
    </source>
</evidence>
<keyword evidence="10" id="KW-1185">Reference proteome</keyword>
<feature type="transmembrane region" description="Helical" evidence="7">
    <location>
        <begin position="299"/>
        <end position="320"/>
    </location>
</feature>
<dbReference type="PROSITE" id="PS50850">
    <property type="entry name" value="MFS"/>
    <property type="match status" value="1"/>
</dbReference>
<feature type="domain" description="Major facilitator superfamily (MFS) profile" evidence="8">
    <location>
        <begin position="14"/>
        <end position="389"/>
    </location>
</feature>
<accession>Q2RW94</accession>
<feature type="transmembrane region" description="Helical" evidence="7">
    <location>
        <begin position="48"/>
        <end position="72"/>
    </location>
</feature>
<feature type="transmembrane region" description="Helical" evidence="7">
    <location>
        <begin position="109"/>
        <end position="130"/>
    </location>
</feature>
<dbReference type="InterPro" id="IPR050189">
    <property type="entry name" value="MFS_Efflux_Transporters"/>
</dbReference>
<dbReference type="RefSeq" id="WP_011388555.1">
    <property type="nucleotide sequence ID" value="NC_007643.1"/>
</dbReference>
<dbReference type="eggNOG" id="COG2814">
    <property type="taxonomic scope" value="Bacteria"/>
</dbReference>
<feature type="transmembrane region" description="Helical" evidence="7">
    <location>
        <begin position="243"/>
        <end position="264"/>
    </location>
</feature>
<dbReference type="AlphaFoldDB" id="Q2RW94"/>
<dbReference type="PhylomeDB" id="Q2RW94"/>
<dbReference type="Pfam" id="PF07690">
    <property type="entry name" value="MFS_1"/>
    <property type="match status" value="1"/>
</dbReference>
<organism evidence="9 10">
    <name type="scientific">Rhodospirillum rubrum (strain ATCC 11170 / ATH 1.1.1 / DSM 467 / LMG 4362 / NCIMB 8255 / S1)</name>
    <dbReference type="NCBI Taxonomy" id="269796"/>
    <lineage>
        <taxon>Bacteria</taxon>
        <taxon>Pseudomonadati</taxon>
        <taxon>Pseudomonadota</taxon>
        <taxon>Alphaproteobacteria</taxon>
        <taxon>Rhodospirillales</taxon>
        <taxon>Rhodospirillaceae</taxon>
        <taxon>Rhodospirillum</taxon>
    </lineage>
</organism>
<keyword evidence="5 7" id="KW-0472">Membrane</keyword>
<name>Q2RW94_RHORT</name>
<dbReference type="EMBL" id="CP000230">
    <property type="protein sequence ID" value="ABC21601.1"/>
    <property type="molecule type" value="Genomic_DNA"/>
</dbReference>
<feature type="transmembrane region" description="Helical" evidence="7">
    <location>
        <begin position="168"/>
        <end position="191"/>
    </location>
</feature>
<evidence type="ECO:0000259" key="8">
    <source>
        <dbReference type="PROSITE" id="PS50850"/>
    </source>
</evidence>
<feature type="transmembrane region" description="Helical" evidence="7">
    <location>
        <begin position="341"/>
        <end position="360"/>
    </location>
</feature>
<evidence type="ECO:0000256" key="2">
    <source>
        <dbReference type="ARBA" id="ARBA00022475"/>
    </source>
</evidence>
<dbReference type="EnsemblBacteria" id="ABC21601">
    <property type="protein sequence ID" value="ABC21601"/>
    <property type="gene ID" value="Rru_A0797"/>
</dbReference>
<dbReference type="InterPro" id="IPR011701">
    <property type="entry name" value="MFS"/>
</dbReference>
<feature type="transmembrane region" description="Helical" evidence="7">
    <location>
        <begin position="203"/>
        <end position="223"/>
    </location>
</feature>
<evidence type="ECO:0000256" key="5">
    <source>
        <dbReference type="ARBA" id="ARBA00023136"/>
    </source>
</evidence>
<comment type="subcellular location">
    <subcellularLocation>
        <location evidence="1">Cell membrane</location>
        <topology evidence="1">Multi-pass membrane protein</topology>
    </subcellularLocation>
</comment>
<dbReference type="InterPro" id="IPR036259">
    <property type="entry name" value="MFS_trans_sf"/>
</dbReference>
<keyword evidence="3 7" id="KW-0812">Transmembrane</keyword>
<feature type="region of interest" description="Disordered" evidence="6">
    <location>
        <begin position="389"/>
        <end position="411"/>
    </location>
</feature>
<feature type="transmembrane region" description="Helical" evidence="7">
    <location>
        <begin position="276"/>
        <end position="293"/>
    </location>
</feature>
<proteinExistence type="predicted"/>
<dbReference type="STRING" id="269796.Rru_A0797"/>
<dbReference type="SUPFAM" id="SSF103473">
    <property type="entry name" value="MFS general substrate transporter"/>
    <property type="match status" value="1"/>
</dbReference>
<dbReference type="Proteomes" id="UP000001929">
    <property type="component" value="Chromosome"/>
</dbReference>
<reference evidence="9 10" key="1">
    <citation type="journal article" date="2011" name="Stand. Genomic Sci.">
        <title>Complete genome sequence of Rhodospirillum rubrum type strain (S1).</title>
        <authorList>
            <person name="Munk A.C."/>
            <person name="Copeland A."/>
            <person name="Lucas S."/>
            <person name="Lapidus A."/>
            <person name="Del Rio T.G."/>
            <person name="Barry K."/>
            <person name="Detter J.C."/>
            <person name="Hammon N."/>
            <person name="Israni S."/>
            <person name="Pitluck S."/>
            <person name="Brettin T."/>
            <person name="Bruce D."/>
            <person name="Han C."/>
            <person name="Tapia R."/>
            <person name="Gilna P."/>
            <person name="Schmutz J."/>
            <person name="Larimer F."/>
            <person name="Land M."/>
            <person name="Kyrpides N.C."/>
            <person name="Mavromatis K."/>
            <person name="Richardson P."/>
            <person name="Rohde M."/>
            <person name="Goker M."/>
            <person name="Klenk H.P."/>
            <person name="Zhang Y."/>
            <person name="Roberts G.P."/>
            <person name="Reslewic S."/>
            <person name="Schwartz D.C."/>
        </authorList>
    </citation>
    <scope>NUCLEOTIDE SEQUENCE [LARGE SCALE GENOMIC DNA]</scope>
    <source>
        <strain evidence="10">ATCC 11170 / ATH 1.1.1 / DSM 467 / LMG 4362 / NCIMB 8255 / S1</strain>
    </source>
</reference>
<dbReference type="GO" id="GO:0005886">
    <property type="term" value="C:plasma membrane"/>
    <property type="evidence" value="ECO:0007669"/>
    <property type="project" value="UniProtKB-SubCell"/>
</dbReference>
<evidence type="ECO:0000256" key="3">
    <source>
        <dbReference type="ARBA" id="ARBA00022692"/>
    </source>
</evidence>
<keyword evidence="2" id="KW-1003">Cell membrane</keyword>
<dbReference type="GO" id="GO:0022857">
    <property type="term" value="F:transmembrane transporter activity"/>
    <property type="evidence" value="ECO:0007669"/>
    <property type="project" value="InterPro"/>
</dbReference>
<dbReference type="KEGG" id="rru:Rru_A0797"/>
<dbReference type="HOGENOM" id="CLU_001265_61_5_5"/>
<keyword evidence="4 7" id="KW-1133">Transmembrane helix</keyword>
<gene>
    <name evidence="9" type="ordered locus">Rru_A0797</name>
</gene>
<protein>
    <submittedName>
        <fullName evidence="9">Major facilitator transporter superfamily MFS_1</fullName>
    </submittedName>
</protein>
<dbReference type="InterPro" id="IPR020846">
    <property type="entry name" value="MFS_dom"/>
</dbReference>
<evidence type="ECO:0000313" key="10">
    <source>
        <dbReference type="Proteomes" id="UP000001929"/>
    </source>
</evidence>
<feature type="transmembrane region" description="Helical" evidence="7">
    <location>
        <begin position="81"/>
        <end position="103"/>
    </location>
</feature>
<evidence type="ECO:0000256" key="6">
    <source>
        <dbReference type="SAM" id="MobiDB-lite"/>
    </source>
</evidence>
<dbReference type="Gene3D" id="1.20.1250.20">
    <property type="entry name" value="MFS general substrate transporter like domains"/>
    <property type="match status" value="1"/>
</dbReference>
<evidence type="ECO:0000256" key="4">
    <source>
        <dbReference type="ARBA" id="ARBA00022989"/>
    </source>
</evidence>
<feature type="transmembrane region" description="Helical" evidence="7">
    <location>
        <begin position="14"/>
        <end position="36"/>
    </location>
</feature>
<dbReference type="PANTHER" id="PTHR43124">
    <property type="entry name" value="PURINE EFFLUX PUMP PBUE"/>
    <property type="match status" value="1"/>
</dbReference>
<feature type="transmembrane region" description="Helical" evidence="7">
    <location>
        <begin position="366"/>
        <end position="385"/>
    </location>
</feature>
<dbReference type="CDD" id="cd17324">
    <property type="entry name" value="MFS_NepI_like"/>
    <property type="match status" value="1"/>
</dbReference>
<sequence length="411" mass="42193">MTSLSHTEPVNKPLLWVLGLGTFAIGTDAFIVAGVLREIADDFAVSGAAAGQLITLFAVSYAVFAPVSAWLLGGWGRRRSLLFALGVFALGNIVSAAAPSFALLALSRIIAAFGAASYTPQAVAVAAQLVPPERKGWALSIVYGGMTVATALGIPFGTLIGQTLGWRATFIGVVGLGLLTLAGLAVLLPALAAPGIHTLRERFAAVSRPAVLAPLGITFLAVLSEHTVYSYISLILADTLWDGLPVLPIALVFFGIGAVAGNAASGYGSDRFGTRSVLIFAISAQTAALLGVSLVQPSPLLSCLVLLVWGMAGWMYLVPIQHRLLGLSKTYGSFTVSLNSSVLYLGIGGGGALGGLFITLFGPASLGFLGFALGLLALALALTAYEAGDRDQPPSPPLANEPVPLSPAKDR</sequence>
<evidence type="ECO:0000313" key="9">
    <source>
        <dbReference type="EMBL" id="ABC21601.1"/>
    </source>
</evidence>